<accession>A0ACB0Y7X8</accession>
<organism evidence="1 2">
    <name type="scientific">Meloidogyne enterolobii</name>
    <name type="common">Root-knot nematode worm</name>
    <name type="synonym">Meloidogyne mayaguensis</name>
    <dbReference type="NCBI Taxonomy" id="390850"/>
    <lineage>
        <taxon>Eukaryota</taxon>
        <taxon>Metazoa</taxon>
        <taxon>Ecdysozoa</taxon>
        <taxon>Nematoda</taxon>
        <taxon>Chromadorea</taxon>
        <taxon>Rhabditida</taxon>
        <taxon>Tylenchina</taxon>
        <taxon>Tylenchomorpha</taxon>
        <taxon>Tylenchoidea</taxon>
        <taxon>Meloidogynidae</taxon>
        <taxon>Meloidogyninae</taxon>
        <taxon>Meloidogyne</taxon>
    </lineage>
</organism>
<gene>
    <name evidence="1" type="ORF">MENTE1834_LOCUS8870</name>
</gene>
<name>A0ACB0Y7X8_MELEN</name>
<comment type="caution">
    <text evidence="1">The sequence shown here is derived from an EMBL/GenBank/DDBJ whole genome shotgun (WGS) entry which is preliminary data.</text>
</comment>
<evidence type="ECO:0000313" key="1">
    <source>
        <dbReference type="EMBL" id="CAK5035964.1"/>
    </source>
</evidence>
<keyword evidence="2" id="KW-1185">Reference proteome</keyword>
<dbReference type="Proteomes" id="UP001497535">
    <property type="component" value="Unassembled WGS sequence"/>
</dbReference>
<proteinExistence type="predicted"/>
<reference evidence="1" key="1">
    <citation type="submission" date="2023-11" db="EMBL/GenBank/DDBJ databases">
        <authorList>
            <person name="Poullet M."/>
        </authorList>
    </citation>
    <scope>NUCLEOTIDE SEQUENCE</scope>
    <source>
        <strain evidence="1">E1834</strain>
    </source>
</reference>
<sequence>MHRLILTGLCVEKAQTQLSSLPTIFFLIIYFLDWLDETRLFLLVGPFALLT</sequence>
<protein>
    <submittedName>
        <fullName evidence="1">Uncharacterized protein</fullName>
    </submittedName>
</protein>
<dbReference type="EMBL" id="CAVMJV010000008">
    <property type="protein sequence ID" value="CAK5035964.1"/>
    <property type="molecule type" value="Genomic_DNA"/>
</dbReference>
<evidence type="ECO:0000313" key="2">
    <source>
        <dbReference type="Proteomes" id="UP001497535"/>
    </source>
</evidence>